<protein>
    <submittedName>
        <fullName evidence="1">Uncharacterized protein</fullName>
    </submittedName>
</protein>
<sequence>MSMWAEDEGEGAPAFLQHLANHRRLAVVRGGKPDARCDRLLRQIHQECDDDLPMLFPRLEHLRIVDVPFDPVLLVHIISSRQHLPPNTRHLPADPEYIKLFGHVDQSRGTDHYSRAARARREDHICWTGCMYPRSVVRHHIRPSGVHRFGQSDAVVV</sequence>
<evidence type="ECO:0000313" key="1">
    <source>
        <dbReference type="EMBL" id="TFL05044.1"/>
    </source>
</evidence>
<organism evidence="1 2">
    <name type="scientific">Pterulicium gracile</name>
    <dbReference type="NCBI Taxonomy" id="1884261"/>
    <lineage>
        <taxon>Eukaryota</taxon>
        <taxon>Fungi</taxon>
        <taxon>Dikarya</taxon>
        <taxon>Basidiomycota</taxon>
        <taxon>Agaricomycotina</taxon>
        <taxon>Agaricomycetes</taxon>
        <taxon>Agaricomycetidae</taxon>
        <taxon>Agaricales</taxon>
        <taxon>Pleurotineae</taxon>
        <taxon>Pterulaceae</taxon>
        <taxon>Pterulicium</taxon>
    </lineage>
</organism>
<dbReference type="Proteomes" id="UP000305067">
    <property type="component" value="Unassembled WGS sequence"/>
</dbReference>
<dbReference type="EMBL" id="ML178817">
    <property type="protein sequence ID" value="TFL05044.1"/>
    <property type="molecule type" value="Genomic_DNA"/>
</dbReference>
<reference evidence="1 2" key="1">
    <citation type="journal article" date="2019" name="Nat. Ecol. Evol.">
        <title>Megaphylogeny resolves global patterns of mushroom evolution.</title>
        <authorList>
            <person name="Varga T."/>
            <person name="Krizsan K."/>
            <person name="Foldi C."/>
            <person name="Dima B."/>
            <person name="Sanchez-Garcia M."/>
            <person name="Sanchez-Ramirez S."/>
            <person name="Szollosi G.J."/>
            <person name="Szarkandi J.G."/>
            <person name="Papp V."/>
            <person name="Albert L."/>
            <person name="Andreopoulos W."/>
            <person name="Angelini C."/>
            <person name="Antonin V."/>
            <person name="Barry K.W."/>
            <person name="Bougher N.L."/>
            <person name="Buchanan P."/>
            <person name="Buyck B."/>
            <person name="Bense V."/>
            <person name="Catcheside P."/>
            <person name="Chovatia M."/>
            <person name="Cooper J."/>
            <person name="Damon W."/>
            <person name="Desjardin D."/>
            <person name="Finy P."/>
            <person name="Geml J."/>
            <person name="Haridas S."/>
            <person name="Hughes K."/>
            <person name="Justo A."/>
            <person name="Karasinski D."/>
            <person name="Kautmanova I."/>
            <person name="Kiss B."/>
            <person name="Kocsube S."/>
            <person name="Kotiranta H."/>
            <person name="LaButti K.M."/>
            <person name="Lechner B.E."/>
            <person name="Liimatainen K."/>
            <person name="Lipzen A."/>
            <person name="Lukacs Z."/>
            <person name="Mihaltcheva S."/>
            <person name="Morgado L.N."/>
            <person name="Niskanen T."/>
            <person name="Noordeloos M.E."/>
            <person name="Ohm R.A."/>
            <person name="Ortiz-Santana B."/>
            <person name="Ovrebo C."/>
            <person name="Racz N."/>
            <person name="Riley R."/>
            <person name="Savchenko A."/>
            <person name="Shiryaev A."/>
            <person name="Soop K."/>
            <person name="Spirin V."/>
            <person name="Szebenyi C."/>
            <person name="Tomsovsky M."/>
            <person name="Tulloss R.E."/>
            <person name="Uehling J."/>
            <person name="Grigoriev I.V."/>
            <person name="Vagvolgyi C."/>
            <person name="Papp T."/>
            <person name="Martin F.M."/>
            <person name="Miettinen O."/>
            <person name="Hibbett D.S."/>
            <person name="Nagy L.G."/>
        </authorList>
    </citation>
    <scope>NUCLEOTIDE SEQUENCE [LARGE SCALE GENOMIC DNA]</scope>
    <source>
        <strain evidence="1 2">CBS 309.79</strain>
    </source>
</reference>
<gene>
    <name evidence="1" type="ORF">BDV98DRAFT_282309</name>
</gene>
<evidence type="ECO:0000313" key="2">
    <source>
        <dbReference type="Proteomes" id="UP000305067"/>
    </source>
</evidence>
<proteinExistence type="predicted"/>
<dbReference type="AlphaFoldDB" id="A0A5C3R2S0"/>
<name>A0A5C3R2S0_9AGAR</name>
<accession>A0A5C3R2S0</accession>
<keyword evidence="2" id="KW-1185">Reference proteome</keyword>